<sequence length="91" mass="11028">MLKIRFQKQFKKDYKRALRHSGNTEEQFKTVLDYLVRQEPLPLKYRDHPLTGDYSGFRECHIRPDWLLIYKIEEEILTLTLTRTGSHSELF</sequence>
<dbReference type="RefSeq" id="WP_205088468.1">
    <property type="nucleotide sequence ID" value="NZ_JACJLA010000026.1"/>
</dbReference>
<keyword evidence="1" id="KW-1277">Toxin-antitoxin system</keyword>
<evidence type="ECO:0000313" key="2">
    <source>
        <dbReference type="EMBL" id="MBM6913615.1"/>
    </source>
</evidence>
<protein>
    <submittedName>
        <fullName evidence="2">Type II toxin-antitoxin system YafQ family toxin</fullName>
    </submittedName>
</protein>
<reference evidence="2 3" key="1">
    <citation type="journal article" date="2021" name="Sci. Rep.">
        <title>The distribution of antibiotic resistance genes in chicken gut microbiota commensals.</title>
        <authorList>
            <person name="Juricova H."/>
            <person name="Matiasovicova J."/>
            <person name="Kubasova T."/>
            <person name="Cejkova D."/>
            <person name="Rychlik I."/>
        </authorList>
    </citation>
    <scope>NUCLEOTIDE SEQUENCE [LARGE SCALE GENOMIC DNA]</scope>
    <source>
        <strain evidence="2 3">An537</strain>
    </source>
</reference>
<dbReference type="PANTHER" id="PTHR40588:SF1">
    <property type="entry name" value="MRNA INTERFERASE TOXIN YAFQ"/>
    <property type="match status" value="1"/>
</dbReference>
<dbReference type="Proteomes" id="UP000707138">
    <property type="component" value="Unassembled WGS sequence"/>
</dbReference>
<dbReference type="Gene3D" id="3.30.2310.20">
    <property type="entry name" value="RelE-like"/>
    <property type="match status" value="1"/>
</dbReference>
<evidence type="ECO:0000256" key="1">
    <source>
        <dbReference type="ARBA" id="ARBA00022649"/>
    </source>
</evidence>
<dbReference type="InterPro" id="IPR035093">
    <property type="entry name" value="RelE/ParE_toxin_dom_sf"/>
</dbReference>
<comment type="caution">
    <text evidence="2">The sequence shown here is derived from an EMBL/GenBank/DDBJ whole genome shotgun (WGS) entry which is preliminary data.</text>
</comment>
<organism evidence="2 3">
    <name type="scientific">Veillonella magna</name>
    <dbReference type="NCBI Taxonomy" id="464322"/>
    <lineage>
        <taxon>Bacteria</taxon>
        <taxon>Bacillati</taxon>
        <taxon>Bacillota</taxon>
        <taxon>Negativicutes</taxon>
        <taxon>Veillonellales</taxon>
        <taxon>Veillonellaceae</taxon>
        <taxon>Veillonella</taxon>
    </lineage>
</organism>
<dbReference type="InterPro" id="IPR007712">
    <property type="entry name" value="RelE/ParE_toxin"/>
</dbReference>
<dbReference type="Pfam" id="PF15738">
    <property type="entry name" value="YafQ_toxin"/>
    <property type="match status" value="1"/>
</dbReference>
<proteinExistence type="predicted"/>
<dbReference type="PANTHER" id="PTHR40588">
    <property type="entry name" value="MRNA INTERFERASE TOXIN YAFQ"/>
    <property type="match status" value="1"/>
</dbReference>
<gene>
    <name evidence="2" type="ORF">H6A01_09840</name>
</gene>
<name>A0ABS2GJY4_9FIRM</name>
<dbReference type="InterPro" id="IPR004386">
    <property type="entry name" value="Toxin_YafQ-like"/>
</dbReference>
<accession>A0ABS2GJY4</accession>
<dbReference type="PIRSF" id="PIRSF006156">
    <property type="entry name" value="YafQ"/>
    <property type="match status" value="1"/>
</dbReference>
<dbReference type="EMBL" id="JACJLA010000026">
    <property type="protein sequence ID" value="MBM6913615.1"/>
    <property type="molecule type" value="Genomic_DNA"/>
</dbReference>
<dbReference type="SUPFAM" id="SSF143011">
    <property type="entry name" value="RelE-like"/>
    <property type="match status" value="1"/>
</dbReference>
<keyword evidence="3" id="KW-1185">Reference proteome</keyword>
<dbReference type="NCBIfam" id="TIGR00053">
    <property type="entry name" value="YafQ family addiction module toxin"/>
    <property type="match status" value="1"/>
</dbReference>
<evidence type="ECO:0000313" key="3">
    <source>
        <dbReference type="Proteomes" id="UP000707138"/>
    </source>
</evidence>
<dbReference type="NCBIfam" id="TIGR02385">
    <property type="entry name" value="RelE_StbE"/>
    <property type="match status" value="1"/>
</dbReference>